<evidence type="ECO:0000256" key="10">
    <source>
        <dbReference type="ARBA" id="ARBA00023157"/>
    </source>
</evidence>
<dbReference type="EMBL" id="CAXLJM020000124">
    <property type="protein sequence ID" value="CAL8138507.1"/>
    <property type="molecule type" value="Genomic_DNA"/>
</dbReference>
<dbReference type="InterPro" id="IPR001506">
    <property type="entry name" value="Peptidase_M12A"/>
</dbReference>
<keyword evidence="5" id="KW-0677">Repeat</keyword>
<evidence type="ECO:0000256" key="14">
    <source>
        <dbReference type="SAM" id="MobiDB-lite"/>
    </source>
</evidence>
<feature type="compositionally biased region" description="Pro residues" evidence="14">
    <location>
        <begin position="1198"/>
        <end position="1214"/>
    </location>
</feature>
<dbReference type="InterPro" id="IPR000859">
    <property type="entry name" value="CUB_dom"/>
</dbReference>
<keyword evidence="15" id="KW-0812">Transmembrane</keyword>
<evidence type="ECO:0000256" key="13">
    <source>
        <dbReference type="RuleBase" id="RU361183"/>
    </source>
</evidence>
<dbReference type="InterPro" id="IPR000152">
    <property type="entry name" value="EGF-type_Asp/Asn_hydroxyl_site"/>
</dbReference>
<comment type="cofactor">
    <cofactor evidence="12 13">
        <name>Zn(2+)</name>
        <dbReference type="ChEBI" id="CHEBI:29105"/>
    </cofactor>
    <text evidence="12 13">Binds 1 zinc ion per subunit.</text>
</comment>
<dbReference type="InterPro" id="IPR018097">
    <property type="entry name" value="EGF_Ca-bd_CS"/>
</dbReference>
<dbReference type="PROSITE" id="PS01180">
    <property type="entry name" value="CUB"/>
    <property type="match status" value="5"/>
</dbReference>
<feature type="compositionally biased region" description="Polar residues" evidence="14">
    <location>
        <begin position="1239"/>
        <end position="1248"/>
    </location>
</feature>
<feature type="domain" description="CUB" evidence="16">
    <location>
        <begin position="551"/>
        <end position="663"/>
    </location>
</feature>
<keyword evidence="9" id="KW-0865">Zymogen</keyword>
<feature type="domain" description="Peptidase M12A" evidence="18">
    <location>
        <begin position="202"/>
        <end position="403"/>
    </location>
</feature>
<evidence type="ECO:0000259" key="17">
    <source>
        <dbReference type="PROSITE" id="PS50026"/>
    </source>
</evidence>
<dbReference type="PROSITE" id="PS01187">
    <property type="entry name" value="EGF_CA"/>
    <property type="match status" value="2"/>
</dbReference>
<evidence type="ECO:0000313" key="19">
    <source>
        <dbReference type="EMBL" id="CAL8138507.1"/>
    </source>
</evidence>
<dbReference type="InterPro" id="IPR034036">
    <property type="entry name" value="ZnMP_TLD/BMP1"/>
</dbReference>
<dbReference type="InterPro" id="IPR000742">
    <property type="entry name" value="EGF"/>
</dbReference>
<evidence type="ECO:0000259" key="18">
    <source>
        <dbReference type="PROSITE" id="PS51864"/>
    </source>
</evidence>
<evidence type="ECO:0000256" key="3">
    <source>
        <dbReference type="ARBA" id="ARBA00022723"/>
    </source>
</evidence>
<feature type="binding site" evidence="12">
    <location>
        <position position="299"/>
    </location>
    <ligand>
        <name>Zn(2+)</name>
        <dbReference type="ChEBI" id="CHEBI:29105"/>
        <note>catalytic</note>
    </ligand>
</feature>
<gene>
    <name evidence="19" type="ORF">ODALV1_LOCUS27395</name>
</gene>
<keyword evidence="8 12" id="KW-0482">Metalloprotease</keyword>
<feature type="compositionally biased region" description="Basic residues" evidence="14">
    <location>
        <begin position="1249"/>
        <end position="1260"/>
    </location>
</feature>
<keyword evidence="15" id="KW-1133">Transmembrane helix</keyword>
<dbReference type="InterPro" id="IPR035914">
    <property type="entry name" value="Sperma_CUB_dom_sf"/>
</dbReference>
<keyword evidence="15" id="KW-0472">Membrane</keyword>
<dbReference type="CDD" id="cd04281">
    <property type="entry name" value="ZnMc_BMP1_TLD"/>
    <property type="match status" value="1"/>
</dbReference>
<dbReference type="PRINTS" id="PR00480">
    <property type="entry name" value="ASTACIN"/>
</dbReference>
<dbReference type="PROSITE" id="PS50026">
    <property type="entry name" value="EGF_3"/>
    <property type="match status" value="1"/>
</dbReference>
<accession>A0ABP1RYD0</accession>
<evidence type="ECO:0000256" key="6">
    <source>
        <dbReference type="ARBA" id="ARBA00022801"/>
    </source>
</evidence>
<evidence type="ECO:0000256" key="5">
    <source>
        <dbReference type="ARBA" id="ARBA00022737"/>
    </source>
</evidence>
<dbReference type="Gene3D" id="3.40.390.10">
    <property type="entry name" value="Collagenase (Catalytic Domain)"/>
    <property type="match status" value="1"/>
</dbReference>
<evidence type="ECO:0000256" key="7">
    <source>
        <dbReference type="ARBA" id="ARBA00022833"/>
    </source>
</evidence>
<dbReference type="PANTHER" id="PTHR24255:SF31">
    <property type="entry name" value="CUBILIN-LIKE PROTEIN"/>
    <property type="match status" value="1"/>
</dbReference>
<dbReference type="Pfam" id="PF01400">
    <property type="entry name" value="Astacin"/>
    <property type="match status" value="1"/>
</dbReference>
<evidence type="ECO:0000256" key="15">
    <source>
        <dbReference type="SAM" id="Phobius"/>
    </source>
</evidence>
<dbReference type="EC" id="3.4.24.-" evidence="13"/>
<keyword evidence="6 12" id="KW-0378">Hydrolase</keyword>
<feature type="domain" description="CUB" evidence="16">
    <location>
        <begin position="979"/>
        <end position="1125"/>
    </location>
</feature>
<feature type="disulfide bond" evidence="12">
    <location>
        <begin position="267"/>
        <end position="268"/>
    </location>
</feature>
<feature type="domain" description="CUB" evidence="16">
    <location>
        <begin position="864"/>
        <end position="978"/>
    </location>
</feature>
<dbReference type="SMART" id="SM00042">
    <property type="entry name" value="CUB"/>
    <property type="match status" value="5"/>
</dbReference>
<feature type="domain" description="EGF-like" evidence="17">
    <location>
        <begin position="663"/>
        <end position="703"/>
    </location>
</feature>
<dbReference type="CDD" id="cd00054">
    <property type="entry name" value="EGF_CA"/>
    <property type="match status" value="2"/>
</dbReference>
<feature type="binding site" evidence="12">
    <location>
        <position position="305"/>
    </location>
    <ligand>
        <name>Zn(2+)</name>
        <dbReference type="ChEBI" id="CHEBI:29105"/>
        <note>catalytic</note>
    </ligand>
</feature>
<evidence type="ECO:0000256" key="11">
    <source>
        <dbReference type="PROSITE-ProRule" id="PRU00076"/>
    </source>
</evidence>
<feature type="binding site" evidence="12">
    <location>
        <position position="295"/>
    </location>
    <ligand>
        <name>Zn(2+)</name>
        <dbReference type="ChEBI" id="CHEBI:29105"/>
        <note>catalytic</note>
    </ligand>
</feature>
<dbReference type="PROSITE" id="PS00010">
    <property type="entry name" value="ASX_HYDROXYL"/>
    <property type="match status" value="2"/>
</dbReference>
<evidence type="ECO:0000313" key="20">
    <source>
        <dbReference type="Proteomes" id="UP001642540"/>
    </source>
</evidence>
<dbReference type="SUPFAM" id="SSF57196">
    <property type="entry name" value="EGF/Laminin"/>
    <property type="match status" value="2"/>
</dbReference>
<dbReference type="Pfam" id="PF00431">
    <property type="entry name" value="CUB"/>
    <property type="match status" value="5"/>
</dbReference>
<evidence type="ECO:0000256" key="12">
    <source>
        <dbReference type="PROSITE-ProRule" id="PRU01211"/>
    </source>
</evidence>
<keyword evidence="1 11" id="KW-0245">EGF-like domain</keyword>
<keyword evidence="20" id="KW-1185">Reference proteome</keyword>
<dbReference type="InterPro" id="IPR006026">
    <property type="entry name" value="Peptidase_Metallo"/>
</dbReference>
<dbReference type="InterPro" id="IPR001881">
    <property type="entry name" value="EGF-like_Ca-bd_dom"/>
</dbReference>
<feature type="disulfide bond" evidence="12">
    <location>
        <begin position="265"/>
        <end position="287"/>
    </location>
</feature>
<reference evidence="19 20" key="1">
    <citation type="submission" date="2024-08" db="EMBL/GenBank/DDBJ databases">
        <authorList>
            <person name="Cucini C."/>
            <person name="Frati F."/>
        </authorList>
    </citation>
    <scope>NUCLEOTIDE SEQUENCE [LARGE SCALE GENOMIC DNA]</scope>
</reference>
<protein>
    <recommendedName>
        <fullName evidence="13">Metalloendopeptidase</fullName>
        <ecNumber evidence="13">3.4.24.-</ecNumber>
    </recommendedName>
</protein>
<dbReference type="PROSITE" id="PS01186">
    <property type="entry name" value="EGF_2"/>
    <property type="match status" value="2"/>
</dbReference>
<keyword evidence="3 12" id="KW-0479">Metal-binding</keyword>
<comment type="caution">
    <text evidence="11">Lacks conserved residue(s) required for the propagation of feature annotation.</text>
</comment>
<comment type="caution">
    <text evidence="19">The sequence shown here is derived from an EMBL/GenBank/DDBJ whole genome shotgun (WGS) entry which is preliminary data.</text>
</comment>
<dbReference type="Pfam" id="PF14670">
    <property type="entry name" value="FXa_inhibition"/>
    <property type="match status" value="1"/>
</dbReference>
<dbReference type="InterPro" id="IPR024079">
    <property type="entry name" value="MetalloPept_cat_dom_sf"/>
</dbReference>
<dbReference type="SMART" id="SM00235">
    <property type="entry name" value="ZnMc"/>
    <property type="match status" value="1"/>
</dbReference>
<sequence length="1260" mass="140314">MTLYCNPNDNDNHLPTSVEVEGNGDLDVGGGDHCFGRGKKRYSKNCSQFSLCSVIFVSLMIIVTAHDIHDDLVDKSREASSSSESSTSTSTPTSGLSSFNTNLSQVFYPSWNSSFSSLSSGLGGRSYKQRWTREQLFQGQFNRNSSLDDDVHICKYINSQAGGETGSQEGEEGGYQSEYLFEDDIFMTLSLSLEGGGRNRRAATARRERIWDFGVIPYEIDGNFSGAHKTLFKQAMRHWENSTCVKFVERTEEHPNYIVFTEKACGCCSFVGKRGNGPQAISIGKNCDKFGIVVHELGHAVGFWHEHTRPDRDDHVVIIRENIMTGQEYNFNKLTAEEVNSLGENYDFDSIMHYARNTFSRSTFLDTILPREDPRDRHRPEIGQRIRLSLGDIAQANRLYKCPKCGRTLLEPSGWFASPYHPATYSNQSSTSGGNNGQSVDRSVGLAIPALPLIPGFGEKCEWRIVATHGETIVLNITDFDLPFSDGCKHDYLEIRDGYWHKSPLLGRFCGPNLRFDRPIVSTGSRMALTYSTTKSVESYRGFHAFYEAVCGGDLYGENGHLESPNFPDEYLASKECIWKITVPEGYQVSLQFHSFEIENHENCVYDFLEVRDGISQNSTLMGTYCGYYPPAPLTSTGNQLWVRFISDGSVQKAGFSASYQKELDECARGLDDCEHTCKNTIGSYTCGCKFGFELHSNGRECEDACGGIIEEENGTLTSPSFPNLYPSNKHCAWEIIAPPQTRITINFTHFDLEGNNQECDYDSVEVYSKLSQDELKRHGSFCGSRPPSMITSEGNSIRIVFTSDNSVQKTGFALVYFTDKDECATENGGCAQICRNTVGSYMCLCYNGFTLHSNGHDCKEGGCKFDLTTPSQTNELASPNYPEPYPGKKECIWIISTIQGHRVKLNFDELEVEQHPECTYDAVYIYDGSNSDMTLLGKFCGSKIPPPVTSSSNQMMILFKSDGSVHRRGFHARHYSVCGGILFASPQEEYIYSHANYGDTMYGDSEDCEWIIEILADDEGGTDTDDLLIDHEQWPRQQSFGPIDYVIELTFLSFEVEDENDCAFDFVEIYNGDDASTQSKSLGRYCGNRLPPPIRSDENGALVIRFKSDDTVNAKGFAAVYRAISSVELNSKVKPSIKIPPPVPINPQTPTNTTTTSVILPPTNGNTNTNINHMINNDSQETPVVKKVIVQRHIVSPSPPQSPPPSPSSPAPPINESGNYSSSEESSSSSSSSTSSEMTNHVPNTQRYVRRSRKKLANF</sequence>
<keyword evidence="10 12" id="KW-1015">Disulfide bond</keyword>
<evidence type="ECO:0000259" key="16">
    <source>
        <dbReference type="PROSITE" id="PS01180"/>
    </source>
</evidence>
<organism evidence="19 20">
    <name type="scientific">Orchesella dallaii</name>
    <dbReference type="NCBI Taxonomy" id="48710"/>
    <lineage>
        <taxon>Eukaryota</taxon>
        <taxon>Metazoa</taxon>
        <taxon>Ecdysozoa</taxon>
        <taxon>Arthropoda</taxon>
        <taxon>Hexapoda</taxon>
        <taxon>Collembola</taxon>
        <taxon>Entomobryomorpha</taxon>
        <taxon>Entomobryoidea</taxon>
        <taxon>Orchesellidae</taxon>
        <taxon>Orchesellinae</taxon>
        <taxon>Orchesella</taxon>
    </lineage>
</organism>
<dbReference type="SMART" id="SM00181">
    <property type="entry name" value="EGF"/>
    <property type="match status" value="2"/>
</dbReference>
<dbReference type="CDD" id="cd00041">
    <property type="entry name" value="CUB"/>
    <property type="match status" value="5"/>
</dbReference>
<feature type="region of interest" description="Disordered" evidence="14">
    <location>
        <begin position="1196"/>
        <end position="1260"/>
    </location>
</feature>
<dbReference type="Gene3D" id="2.10.25.10">
    <property type="entry name" value="Laminin"/>
    <property type="match status" value="2"/>
</dbReference>
<feature type="compositionally biased region" description="Low complexity" evidence="14">
    <location>
        <begin position="80"/>
        <end position="96"/>
    </location>
</feature>
<dbReference type="PROSITE" id="PS51864">
    <property type="entry name" value="ASTACIN"/>
    <property type="match status" value="1"/>
</dbReference>
<evidence type="ECO:0000256" key="4">
    <source>
        <dbReference type="ARBA" id="ARBA00022729"/>
    </source>
</evidence>
<evidence type="ECO:0000256" key="2">
    <source>
        <dbReference type="ARBA" id="ARBA00022670"/>
    </source>
</evidence>
<dbReference type="Proteomes" id="UP001642540">
    <property type="component" value="Unassembled WGS sequence"/>
</dbReference>
<keyword evidence="4" id="KW-0732">Signal</keyword>
<feature type="active site" evidence="12">
    <location>
        <position position="296"/>
    </location>
</feature>
<dbReference type="SUPFAM" id="SSF49854">
    <property type="entry name" value="Spermadhesin, CUB domain"/>
    <property type="match status" value="5"/>
</dbReference>
<dbReference type="Gene3D" id="2.60.120.290">
    <property type="entry name" value="Spermadhesin, CUB domain"/>
    <property type="match status" value="5"/>
</dbReference>
<dbReference type="SMART" id="SM00179">
    <property type="entry name" value="EGF_CA"/>
    <property type="match status" value="2"/>
</dbReference>
<feature type="transmembrane region" description="Helical" evidence="15">
    <location>
        <begin position="49"/>
        <end position="68"/>
    </location>
</feature>
<evidence type="ECO:0000256" key="9">
    <source>
        <dbReference type="ARBA" id="ARBA00023145"/>
    </source>
</evidence>
<proteinExistence type="predicted"/>
<dbReference type="SUPFAM" id="SSF55486">
    <property type="entry name" value="Metalloproteases ('zincins'), catalytic domain"/>
    <property type="match status" value="1"/>
</dbReference>
<dbReference type="PANTHER" id="PTHR24255">
    <property type="entry name" value="COMPLEMENT COMPONENT 1, S SUBCOMPONENT-RELATED"/>
    <property type="match status" value="1"/>
</dbReference>
<name>A0ABP1RYD0_9HEXA</name>
<feature type="region of interest" description="Disordered" evidence="14">
    <location>
        <begin position="77"/>
        <end position="96"/>
    </location>
</feature>
<evidence type="ECO:0000256" key="8">
    <source>
        <dbReference type="ARBA" id="ARBA00023049"/>
    </source>
</evidence>
<feature type="compositionally biased region" description="Low complexity" evidence="14">
    <location>
        <begin position="1222"/>
        <end position="1238"/>
    </location>
</feature>
<keyword evidence="7 12" id="KW-0862">Zinc</keyword>
<dbReference type="InterPro" id="IPR049883">
    <property type="entry name" value="NOTCH1_EGF-like"/>
</dbReference>
<keyword evidence="2 12" id="KW-0645">Protease</keyword>
<feature type="domain" description="CUB" evidence="16">
    <location>
        <begin position="405"/>
        <end position="550"/>
    </location>
</feature>
<dbReference type="Pfam" id="PF07645">
    <property type="entry name" value="EGF_CA"/>
    <property type="match status" value="1"/>
</dbReference>
<feature type="domain" description="CUB" evidence="16">
    <location>
        <begin position="706"/>
        <end position="820"/>
    </location>
</feature>
<evidence type="ECO:0000256" key="1">
    <source>
        <dbReference type="ARBA" id="ARBA00022536"/>
    </source>
</evidence>